<name>A0ABU4PUM9_9SPHN</name>
<dbReference type="PRINTS" id="PR00034">
    <property type="entry name" value="HTHCRP"/>
</dbReference>
<dbReference type="PROSITE" id="PS51063">
    <property type="entry name" value="HTH_CRP_2"/>
    <property type="match status" value="1"/>
</dbReference>
<comment type="caution">
    <text evidence="5">The sequence shown here is derived from an EMBL/GenBank/DDBJ whole genome shotgun (WGS) entry which is preliminary data.</text>
</comment>
<gene>
    <name evidence="5" type="ORF">SIL82_20110</name>
</gene>
<evidence type="ECO:0000313" key="5">
    <source>
        <dbReference type="EMBL" id="MDX5986564.1"/>
    </source>
</evidence>
<evidence type="ECO:0000256" key="2">
    <source>
        <dbReference type="ARBA" id="ARBA00023125"/>
    </source>
</evidence>
<dbReference type="InterPro" id="IPR000595">
    <property type="entry name" value="cNMP-bd_dom"/>
</dbReference>
<dbReference type="CDD" id="cd00038">
    <property type="entry name" value="CAP_ED"/>
    <property type="match status" value="1"/>
</dbReference>
<dbReference type="Gene3D" id="2.60.120.10">
    <property type="entry name" value="Jelly Rolls"/>
    <property type="match status" value="1"/>
</dbReference>
<dbReference type="Pfam" id="PF13545">
    <property type="entry name" value="HTH_Crp_2"/>
    <property type="match status" value="1"/>
</dbReference>
<dbReference type="InterPro" id="IPR050397">
    <property type="entry name" value="Env_Response_Regulators"/>
</dbReference>
<evidence type="ECO:0000313" key="6">
    <source>
        <dbReference type="Proteomes" id="UP001279660"/>
    </source>
</evidence>
<dbReference type="SUPFAM" id="SSF51206">
    <property type="entry name" value="cAMP-binding domain-like"/>
    <property type="match status" value="1"/>
</dbReference>
<dbReference type="SUPFAM" id="SSF46785">
    <property type="entry name" value="Winged helix' DNA-binding domain"/>
    <property type="match status" value="1"/>
</dbReference>
<evidence type="ECO:0000256" key="1">
    <source>
        <dbReference type="ARBA" id="ARBA00023015"/>
    </source>
</evidence>
<keyword evidence="2" id="KW-0238">DNA-binding</keyword>
<evidence type="ECO:0000256" key="3">
    <source>
        <dbReference type="ARBA" id="ARBA00023163"/>
    </source>
</evidence>
<keyword evidence="1" id="KW-0805">Transcription regulation</keyword>
<dbReference type="CDD" id="cd00092">
    <property type="entry name" value="HTH_CRP"/>
    <property type="match status" value="1"/>
</dbReference>
<dbReference type="EMBL" id="JAWXXV010000002">
    <property type="protein sequence ID" value="MDX5986564.1"/>
    <property type="molecule type" value="Genomic_DNA"/>
</dbReference>
<dbReference type="InterPro" id="IPR014710">
    <property type="entry name" value="RmlC-like_jellyroll"/>
</dbReference>
<dbReference type="InterPro" id="IPR018490">
    <property type="entry name" value="cNMP-bd_dom_sf"/>
</dbReference>
<organism evidence="5 6">
    <name type="scientific">Sphingomonas echinoides</name>
    <dbReference type="NCBI Taxonomy" id="59803"/>
    <lineage>
        <taxon>Bacteria</taxon>
        <taxon>Pseudomonadati</taxon>
        <taxon>Pseudomonadota</taxon>
        <taxon>Alphaproteobacteria</taxon>
        <taxon>Sphingomonadales</taxon>
        <taxon>Sphingomonadaceae</taxon>
        <taxon>Sphingomonas</taxon>
    </lineage>
</organism>
<dbReference type="PROSITE" id="PS00042">
    <property type="entry name" value="HTH_CRP_1"/>
    <property type="match status" value="1"/>
</dbReference>
<dbReference type="SMART" id="SM00100">
    <property type="entry name" value="cNMP"/>
    <property type="match status" value="1"/>
</dbReference>
<proteinExistence type="predicted"/>
<keyword evidence="6" id="KW-1185">Reference proteome</keyword>
<feature type="domain" description="HTH crp-type" evidence="4">
    <location>
        <begin position="169"/>
        <end position="238"/>
    </location>
</feature>
<dbReference type="SMART" id="SM00419">
    <property type="entry name" value="HTH_CRP"/>
    <property type="match status" value="1"/>
</dbReference>
<protein>
    <submittedName>
        <fullName evidence="5">Crp/Fnr family transcriptional regulator</fullName>
    </submittedName>
</protein>
<sequence>MPSRFSPSYCSRGRGRTMPSVLPFPPRCSGCAARSRAVCSAFSPEASAEFDRITRPITLARGETMVWEDDETLLVGSIASGLLKLTASLADGREQILGLAGEGDFVGRPFGTRSSYSVTALAPARLCVVGRSAFESFAAAFPEVEHALLLRALDELDRARRWMLLLGRKSAGERVASLLIEFAARSPGTEIAFPLTRQQMADLLGLTIETVSRELTKLRHAEAISLTDLRHFRIEDEPALRQRAA</sequence>
<dbReference type="InterPro" id="IPR036390">
    <property type="entry name" value="WH_DNA-bd_sf"/>
</dbReference>
<accession>A0ABU4PUM9</accession>
<dbReference type="PANTHER" id="PTHR24567:SF75">
    <property type="entry name" value="FUMARATE AND NITRATE REDUCTION REGULATORY PROTEIN"/>
    <property type="match status" value="1"/>
</dbReference>
<dbReference type="RefSeq" id="WP_245535647.1">
    <property type="nucleotide sequence ID" value="NZ_JAWXXV010000002.1"/>
</dbReference>
<keyword evidence="3" id="KW-0804">Transcription</keyword>
<dbReference type="PANTHER" id="PTHR24567">
    <property type="entry name" value="CRP FAMILY TRANSCRIPTIONAL REGULATORY PROTEIN"/>
    <property type="match status" value="1"/>
</dbReference>
<dbReference type="Pfam" id="PF00027">
    <property type="entry name" value="cNMP_binding"/>
    <property type="match status" value="1"/>
</dbReference>
<evidence type="ECO:0000259" key="4">
    <source>
        <dbReference type="PROSITE" id="PS51063"/>
    </source>
</evidence>
<dbReference type="InterPro" id="IPR018335">
    <property type="entry name" value="Tscrpt_reg_HTH_Crp-type_CS"/>
</dbReference>
<dbReference type="Proteomes" id="UP001279660">
    <property type="component" value="Unassembled WGS sequence"/>
</dbReference>
<dbReference type="InterPro" id="IPR012318">
    <property type="entry name" value="HTH_CRP"/>
</dbReference>
<reference evidence="5 6" key="1">
    <citation type="submission" date="2023-11" db="EMBL/GenBank/DDBJ databases">
        <title>MicrobeMod: A computational toolkit for identifying prokaryotic methylation and restriction-modification with nanopore sequencing.</title>
        <authorList>
            <person name="Crits-Christoph A."/>
            <person name="Kang S.C."/>
            <person name="Lee H."/>
            <person name="Ostrov N."/>
        </authorList>
    </citation>
    <scope>NUCLEOTIDE SEQUENCE [LARGE SCALE GENOMIC DNA]</scope>
    <source>
        <strain evidence="5 6">ATCC 14820</strain>
    </source>
</reference>